<evidence type="ECO:0000313" key="8">
    <source>
        <dbReference type="Proteomes" id="UP000694547"/>
    </source>
</evidence>
<name>A0A6J0DCH4_PERMB</name>
<dbReference type="PANTHER" id="PTHR22419:SF2">
    <property type="entry name" value="COILED-COIL DOMAIN-CONTAINING PROTEIN 172"/>
    <property type="match status" value="1"/>
</dbReference>
<accession>A0A6J0DCH4</accession>
<evidence type="ECO:0000256" key="5">
    <source>
        <dbReference type="ARBA" id="ARBA00023054"/>
    </source>
</evidence>
<dbReference type="OrthoDB" id="10055570at2759"/>
<dbReference type="CTD" id="374355"/>
<feature type="coiled-coil region" evidence="6">
    <location>
        <begin position="91"/>
        <end position="188"/>
    </location>
</feature>
<dbReference type="RefSeq" id="XP_015852670.1">
    <property type="nucleotide sequence ID" value="XM_015997184.3"/>
</dbReference>
<keyword evidence="8" id="KW-1185">Reference proteome</keyword>
<dbReference type="GeneTree" id="ENSGT00390000005203"/>
<evidence type="ECO:0000256" key="3">
    <source>
        <dbReference type="ARBA" id="ARBA00022327"/>
    </source>
</evidence>
<reference evidence="7" key="2">
    <citation type="submission" date="2025-08" db="UniProtKB">
        <authorList>
            <consortium name="Ensembl"/>
        </authorList>
    </citation>
    <scope>IDENTIFICATION</scope>
</reference>
<proteinExistence type="inferred from homology"/>
<protein>
    <recommendedName>
        <fullName evidence="3">Coiled-coil domain-containing protein 172</fullName>
    </recommendedName>
</protein>
<reference evidence="7" key="3">
    <citation type="submission" date="2025-09" db="UniProtKB">
        <authorList>
            <consortium name="Ensembl"/>
        </authorList>
    </citation>
    <scope>IDENTIFICATION</scope>
</reference>
<gene>
    <name evidence="7" type="primary">Ccdc172</name>
</gene>
<organism evidence="7 8">
    <name type="scientific">Peromyscus maniculatus bairdii</name>
    <name type="common">Prairie deer mouse</name>
    <dbReference type="NCBI Taxonomy" id="230844"/>
    <lineage>
        <taxon>Eukaryota</taxon>
        <taxon>Metazoa</taxon>
        <taxon>Chordata</taxon>
        <taxon>Craniata</taxon>
        <taxon>Vertebrata</taxon>
        <taxon>Euteleostomi</taxon>
        <taxon>Mammalia</taxon>
        <taxon>Eutheria</taxon>
        <taxon>Euarchontoglires</taxon>
        <taxon>Glires</taxon>
        <taxon>Rodentia</taxon>
        <taxon>Myomorpha</taxon>
        <taxon>Muroidea</taxon>
        <taxon>Cricetidae</taxon>
        <taxon>Neotominae</taxon>
        <taxon>Peromyscus</taxon>
    </lineage>
</organism>
<keyword evidence="5 6" id="KW-0175">Coiled coil</keyword>
<feature type="coiled-coil region" evidence="6">
    <location>
        <begin position="10"/>
        <end position="62"/>
    </location>
</feature>
<sequence>MSLESLFQHILFTEHQAEESRRELREVRSEITRCRGKIRKATEHLSEEKVKLESKVQQFSEKSFLLELLKTHENALERQCSEIMNQRDTLLQAFEATKKKATEEEEKFIKEITDFNDEYEITKKRDILMKENIKMETADLEKQANVLRGEMKSMECNSAQLQELQKQKSQLLKELFILQKELKVLKDEETEAIYTTKYLEAEKIKVKEKPQYDVECLRLKQELDLYKEDEMESVCKVLQTEVEFLESILTQKGLQDK</sequence>
<reference evidence="7 8" key="1">
    <citation type="submission" date="2018-10" db="EMBL/GenBank/DDBJ databases">
        <title>Improved assembly of the deer mouse Peromyscus maniculatus genome.</title>
        <authorList>
            <person name="Lassance J.-M."/>
            <person name="Hoekstra H.E."/>
        </authorList>
    </citation>
    <scope>NUCLEOTIDE SEQUENCE [LARGE SCALE GENOMIC DNA]</scope>
</reference>
<dbReference type="GeneID" id="102917635"/>
<evidence type="ECO:0000313" key="7">
    <source>
        <dbReference type="Ensembl" id="ENSPEMP00000000211.2"/>
    </source>
</evidence>
<comment type="subcellular location">
    <subcellularLocation>
        <location evidence="1">Cytoplasm</location>
    </subcellularLocation>
</comment>
<dbReference type="InterPro" id="IPR029618">
    <property type="entry name" value="CCDC172"/>
</dbReference>
<evidence type="ECO:0000256" key="4">
    <source>
        <dbReference type="ARBA" id="ARBA00022490"/>
    </source>
</evidence>
<keyword evidence="4" id="KW-0963">Cytoplasm</keyword>
<comment type="similarity">
    <text evidence="2">Belongs to the CCDC172 family.</text>
</comment>
<dbReference type="GO" id="GO:0005737">
    <property type="term" value="C:cytoplasm"/>
    <property type="evidence" value="ECO:0007669"/>
    <property type="project" value="UniProtKB-SubCell"/>
</dbReference>
<dbReference type="PANTHER" id="PTHR22419">
    <property type="entry name" value="COILED-COIL DOMAIN-CONTAINING PROTEIN 172"/>
    <property type="match status" value="1"/>
</dbReference>
<dbReference type="Ensembl" id="ENSPEMT00000000212.2">
    <property type="protein sequence ID" value="ENSPEMP00000000211.2"/>
    <property type="gene ID" value="ENSPEMG00000000161.2"/>
</dbReference>
<evidence type="ECO:0000256" key="6">
    <source>
        <dbReference type="SAM" id="Coils"/>
    </source>
</evidence>
<dbReference type="Proteomes" id="UP000694547">
    <property type="component" value="Chromosome 1"/>
</dbReference>
<evidence type="ECO:0000256" key="1">
    <source>
        <dbReference type="ARBA" id="ARBA00004496"/>
    </source>
</evidence>
<evidence type="ECO:0000256" key="2">
    <source>
        <dbReference type="ARBA" id="ARBA00008975"/>
    </source>
</evidence>
<dbReference type="AlphaFoldDB" id="A0A6J0DCH4"/>